<comment type="caution">
    <text evidence="3">The sequence shown here is derived from an EMBL/GenBank/DDBJ whole genome shotgun (WGS) entry which is preliminary data.</text>
</comment>
<reference evidence="4" key="1">
    <citation type="journal article" date="2019" name="Int. J. Syst. Evol. Microbiol.">
        <title>The Global Catalogue of Microorganisms (GCM) 10K type strain sequencing project: providing services to taxonomists for standard genome sequencing and annotation.</title>
        <authorList>
            <consortium name="The Broad Institute Genomics Platform"/>
            <consortium name="The Broad Institute Genome Sequencing Center for Infectious Disease"/>
            <person name="Wu L."/>
            <person name="Ma J."/>
        </authorList>
    </citation>
    <scope>NUCLEOTIDE SEQUENCE [LARGE SCALE GENOMIC DNA]</scope>
    <source>
        <strain evidence="4">DFY28</strain>
    </source>
</reference>
<dbReference type="PANTHER" id="PTHR11236:SF9">
    <property type="entry name" value="ANTHRANILATE SYNTHASE COMPONENT 1"/>
    <property type="match status" value="1"/>
</dbReference>
<dbReference type="InterPro" id="IPR006805">
    <property type="entry name" value="Anth_synth_I_N"/>
</dbReference>
<feature type="domain" description="Anthranilate synthase component I N-terminal" evidence="2">
    <location>
        <begin position="11"/>
        <end position="131"/>
    </location>
</feature>
<dbReference type="PRINTS" id="PR00095">
    <property type="entry name" value="ANTSNTHASEI"/>
</dbReference>
<dbReference type="SUPFAM" id="SSF56322">
    <property type="entry name" value="ADC synthase"/>
    <property type="match status" value="1"/>
</dbReference>
<protein>
    <submittedName>
        <fullName evidence="3">Anthranilate synthase component I family protein</fullName>
    </submittedName>
</protein>
<dbReference type="RefSeq" id="WP_377282597.1">
    <property type="nucleotide sequence ID" value="NZ_JBHRSI010000007.1"/>
</dbReference>
<keyword evidence="4" id="KW-1185">Reference proteome</keyword>
<dbReference type="PANTHER" id="PTHR11236">
    <property type="entry name" value="AMINOBENZOATE/ANTHRANILATE SYNTHASE"/>
    <property type="match status" value="1"/>
</dbReference>
<organism evidence="3 4">
    <name type="scientific">Phenylobacterium terrae</name>
    <dbReference type="NCBI Taxonomy" id="2665495"/>
    <lineage>
        <taxon>Bacteria</taxon>
        <taxon>Pseudomonadati</taxon>
        <taxon>Pseudomonadota</taxon>
        <taxon>Alphaproteobacteria</taxon>
        <taxon>Caulobacterales</taxon>
        <taxon>Caulobacteraceae</taxon>
        <taxon>Phenylobacterium</taxon>
    </lineage>
</organism>
<sequence>MRCTVLLDAPWREPVEALSAFADEPWAVGLVSGGQGAQARWSYLARQPDATLTVRPDDPTDPFEALAALLGEAAPADPEGPPFQGGVLGLAAYELGARVEPLTLARRPGWPDLAAARYPAVLAFDHRARKVAAVGRGETAGAAEERARAARAWLDAAPAAACAGPLTHGLTASSGVGHEAVVADVVRRIGAGEIFQANVARSWTGELRAGVRPYDLLARLAGQSAAPFAAYLRLPGLAVVSNSPERFLRLEGGRAETRPIKGTRPRGRTRCEDAELAAELSASAKDRAENLMIVDLMRNDLARVARPGSVRVPDLFAVESFANVHHLVSTVTAKLAAGRTAADLLRAAFPPGSVTGAPKVQAMKVIAAHEPPRGPYCGSLFWMGFDGAMDSSVLIRTAALEETAAGWRVEARAGGGVVADSEPAAERAETEAKIAALARALCGAGA</sequence>
<dbReference type="Pfam" id="PF04715">
    <property type="entry name" value="Anth_synt_I_N"/>
    <property type="match status" value="1"/>
</dbReference>
<dbReference type="InterPro" id="IPR015890">
    <property type="entry name" value="Chorismate_C"/>
</dbReference>
<dbReference type="EMBL" id="JBHUEY010000001">
    <property type="protein sequence ID" value="MFD1782876.1"/>
    <property type="molecule type" value="Genomic_DNA"/>
</dbReference>
<evidence type="ECO:0000259" key="2">
    <source>
        <dbReference type="Pfam" id="PF04715"/>
    </source>
</evidence>
<dbReference type="Gene3D" id="3.60.120.10">
    <property type="entry name" value="Anthranilate synthase"/>
    <property type="match status" value="1"/>
</dbReference>
<accession>A0ABW4MZ22</accession>
<dbReference type="Proteomes" id="UP001597237">
    <property type="component" value="Unassembled WGS sequence"/>
</dbReference>
<dbReference type="InterPro" id="IPR019999">
    <property type="entry name" value="Anth_synth_I-like"/>
</dbReference>
<evidence type="ECO:0000259" key="1">
    <source>
        <dbReference type="Pfam" id="PF00425"/>
    </source>
</evidence>
<proteinExistence type="predicted"/>
<evidence type="ECO:0000313" key="4">
    <source>
        <dbReference type="Proteomes" id="UP001597237"/>
    </source>
</evidence>
<dbReference type="InterPro" id="IPR005801">
    <property type="entry name" value="ADC_synthase"/>
</dbReference>
<gene>
    <name evidence="3" type="ORF">ACFSC0_05685</name>
</gene>
<feature type="domain" description="Chorismate-utilising enzyme C-terminal" evidence="1">
    <location>
        <begin position="179"/>
        <end position="433"/>
    </location>
</feature>
<name>A0ABW4MZ22_9CAUL</name>
<dbReference type="Pfam" id="PF00425">
    <property type="entry name" value="Chorismate_bind"/>
    <property type="match status" value="1"/>
</dbReference>
<evidence type="ECO:0000313" key="3">
    <source>
        <dbReference type="EMBL" id="MFD1782876.1"/>
    </source>
</evidence>